<dbReference type="AlphaFoldDB" id="A0A0T6LYD9"/>
<evidence type="ECO:0008006" key="3">
    <source>
        <dbReference type="Google" id="ProtNLM"/>
    </source>
</evidence>
<evidence type="ECO:0000313" key="1">
    <source>
        <dbReference type="EMBL" id="KRV51053.1"/>
    </source>
</evidence>
<keyword evidence="2" id="KW-1185">Reference proteome</keyword>
<name>A0A0T6LYD9_WENVI</name>
<evidence type="ECO:0000313" key="2">
    <source>
        <dbReference type="Proteomes" id="UP000050867"/>
    </source>
</evidence>
<proteinExistence type="predicted"/>
<dbReference type="STRING" id="76728.AQ490_02270"/>
<sequence length="234" mass="26303">MMKRREHESVKGIRILVTLLTMLAVLVASACSDGDTEDRLSAREVCDGTLSPPASAALERLAEDEGFHESTPRTLNGVVRELSRLWKRNNPRQYAEYATLCLLEDTDSIYPALVIEFRWSDVDPRKMSPERGLKPELTYYRIGVRAESSRRYGARLEFACEGPKQPETGAKWIEAHLTVAYRHADPEAQAKDQMLILHSVSRRLAAALKCSDANLPASPDLRPISVEEVLKDVR</sequence>
<protein>
    <recommendedName>
        <fullName evidence="3">Lipoprotein</fullName>
    </recommendedName>
</protein>
<dbReference type="EMBL" id="LLZU01000002">
    <property type="protein sequence ID" value="KRV51053.1"/>
    <property type="molecule type" value="Genomic_DNA"/>
</dbReference>
<dbReference type="PROSITE" id="PS51257">
    <property type="entry name" value="PROKAR_LIPOPROTEIN"/>
    <property type="match status" value="1"/>
</dbReference>
<comment type="caution">
    <text evidence="1">The sequence shown here is derived from an EMBL/GenBank/DDBJ whole genome shotgun (WGS) entry which is preliminary data.</text>
</comment>
<accession>A0A0T6LYD9</accession>
<dbReference type="Proteomes" id="UP000050867">
    <property type="component" value="Unassembled WGS sequence"/>
</dbReference>
<gene>
    <name evidence="1" type="ORF">AQ490_02270</name>
</gene>
<organism evidence="1 2">
    <name type="scientific">Wenjunlia vitaminophila</name>
    <name type="common">Streptomyces vitaminophilus</name>
    <dbReference type="NCBI Taxonomy" id="76728"/>
    <lineage>
        <taxon>Bacteria</taxon>
        <taxon>Bacillati</taxon>
        <taxon>Actinomycetota</taxon>
        <taxon>Actinomycetes</taxon>
        <taxon>Kitasatosporales</taxon>
        <taxon>Streptomycetaceae</taxon>
        <taxon>Wenjunlia</taxon>
    </lineage>
</organism>
<reference evidence="1 2" key="1">
    <citation type="submission" date="2015-10" db="EMBL/GenBank/DDBJ databases">
        <title>Draft genome sequence of pyrrolomycin-producing Streptomyces vitaminophilus.</title>
        <authorList>
            <person name="Graham D.E."/>
            <person name="Mahan K.M."/>
            <person name="Klingeman D.M."/>
            <person name="Hettich R.L."/>
            <person name="Parry R.J."/>
        </authorList>
    </citation>
    <scope>NUCLEOTIDE SEQUENCE [LARGE SCALE GENOMIC DNA]</scope>
    <source>
        <strain evidence="1 2">ATCC 31673</strain>
    </source>
</reference>